<evidence type="ECO:0000313" key="2">
    <source>
        <dbReference type="Proteomes" id="UP000663828"/>
    </source>
</evidence>
<gene>
    <name evidence="1" type="ORF">XAT740_LOCUS61729</name>
</gene>
<reference evidence="1" key="1">
    <citation type="submission" date="2021-02" db="EMBL/GenBank/DDBJ databases">
        <authorList>
            <person name="Nowell W R."/>
        </authorList>
    </citation>
    <scope>NUCLEOTIDE SEQUENCE</scope>
</reference>
<comment type="caution">
    <text evidence="1">The sequence shown here is derived from an EMBL/GenBank/DDBJ whole genome shotgun (WGS) entry which is preliminary data.</text>
</comment>
<keyword evidence="2" id="KW-1185">Reference proteome</keyword>
<feature type="non-terminal residue" evidence="1">
    <location>
        <position position="66"/>
    </location>
</feature>
<accession>A0A816H888</accession>
<organism evidence="1 2">
    <name type="scientific">Adineta ricciae</name>
    <name type="common">Rotifer</name>
    <dbReference type="NCBI Taxonomy" id="249248"/>
    <lineage>
        <taxon>Eukaryota</taxon>
        <taxon>Metazoa</taxon>
        <taxon>Spiralia</taxon>
        <taxon>Gnathifera</taxon>
        <taxon>Rotifera</taxon>
        <taxon>Eurotatoria</taxon>
        <taxon>Bdelloidea</taxon>
        <taxon>Adinetida</taxon>
        <taxon>Adinetidae</taxon>
        <taxon>Adineta</taxon>
    </lineage>
</organism>
<evidence type="ECO:0000313" key="1">
    <source>
        <dbReference type="EMBL" id="CAF1685281.1"/>
    </source>
</evidence>
<dbReference type="AlphaFoldDB" id="A0A816H888"/>
<name>A0A816H888_ADIRI</name>
<proteinExistence type="predicted"/>
<dbReference type="EMBL" id="CAJNOR010016532">
    <property type="protein sequence ID" value="CAF1685281.1"/>
    <property type="molecule type" value="Genomic_DNA"/>
</dbReference>
<protein>
    <submittedName>
        <fullName evidence="1">Uncharacterized protein</fullName>
    </submittedName>
</protein>
<dbReference type="Proteomes" id="UP000663828">
    <property type="component" value="Unassembled WGS sequence"/>
</dbReference>
<sequence>MAFLTLNHQQAENSWIKPVYQTINDQLKAEEEFQNKVFYFIHQKLAEHKAYINQLDLQSQIQAQLQ</sequence>